<dbReference type="SMART" id="SM00320">
    <property type="entry name" value="WD40"/>
    <property type="match status" value="6"/>
</dbReference>
<dbReference type="InterPro" id="IPR019775">
    <property type="entry name" value="WD40_repeat_CS"/>
</dbReference>
<keyword evidence="3" id="KW-0547">Nucleotide-binding</keyword>
<feature type="region of interest" description="Disordered" evidence="7">
    <location>
        <begin position="362"/>
        <end position="397"/>
    </location>
</feature>
<evidence type="ECO:0000256" key="6">
    <source>
        <dbReference type="PROSITE-ProRule" id="PRU01052"/>
    </source>
</evidence>
<feature type="compositionally biased region" description="Polar residues" evidence="7">
    <location>
        <begin position="949"/>
        <end position="961"/>
    </location>
</feature>
<dbReference type="InterPro" id="IPR020472">
    <property type="entry name" value="WD40_PAC1"/>
</dbReference>
<feature type="compositionally biased region" description="Pro residues" evidence="7">
    <location>
        <begin position="371"/>
        <end position="381"/>
    </location>
</feature>
<evidence type="ECO:0000256" key="5">
    <source>
        <dbReference type="PROSITE-ProRule" id="PRU00221"/>
    </source>
</evidence>
<feature type="region of interest" description="Disordered" evidence="7">
    <location>
        <begin position="137"/>
        <end position="171"/>
    </location>
</feature>
<evidence type="ECO:0000259" key="8">
    <source>
        <dbReference type="PROSITE" id="PS51715"/>
    </source>
</evidence>
<keyword evidence="4" id="KW-0342">GTP-binding</keyword>
<feature type="domain" description="GB1/RHD3-type G" evidence="8">
    <location>
        <begin position="1"/>
        <end position="26"/>
    </location>
</feature>
<feature type="compositionally biased region" description="Basic residues" evidence="7">
    <location>
        <begin position="499"/>
        <end position="508"/>
    </location>
</feature>
<feature type="compositionally biased region" description="Basic residues" evidence="7">
    <location>
        <begin position="791"/>
        <end position="800"/>
    </location>
</feature>
<dbReference type="PROSITE" id="PS00678">
    <property type="entry name" value="WD_REPEATS_1"/>
    <property type="match status" value="2"/>
</dbReference>
<dbReference type="PANTHER" id="PTHR14221:SF41">
    <property type="entry name" value="TRANSDUCIN_WD40 REPEAT-LIKE SUPERFAMILY PROTEIN"/>
    <property type="match status" value="1"/>
</dbReference>
<feature type="repeat" description="WD" evidence="5">
    <location>
        <begin position="419"/>
        <end position="460"/>
    </location>
</feature>
<dbReference type="PROSITE" id="PS51715">
    <property type="entry name" value="G_GB1_RHD3"/>
    <property type="match status" value="1"/>
</dbReference>
<proteinExistence type="inferred from homology"/>
<evidence type="ECO:0000313" key="10">
    <source>
        <dbReference type="Proteomes" id="UP000323000"/>
    </source>
</evidence>
<dbReference type="InterPro" id="IPR015943">
    <property type="entry name" value="WD40/YVTN_repeat-like_dom_sf"/>
</dbReference>
<dbReference type="OrthoDB" id="408728at2759"/>
<feature type="compositionally biased region" description="Polar residues" evidence="7">
    <location>
        <begin position="968"/>
        <end position="980"/>
    </location>
</feature>
<feature type="compositionally biased region" description="Polar residues" evidence="7">
    <location>
        <begin position="850"/>
        <end position="861"/>
    </location>
</feature>
<feature type="compositionally biased region" description="Polar residues" evidence="7">
    <location>
        <begin position="801"/>
        <end position="812"/>
    </location>
</feature>
<dbReference type="PANTHER" id="PTHR14221">
    <property type="entry name" value="WD REPEAT DOMAIN 44"/>
    <property type="match status" value="1"/>
</dbReference>
<evidence type="ECO:0000256" key="3">
    <source>
        <dbReference type="ARBA" id="ARBA00022741"/>
    </source>
</evidence>
<feature type="compositionally biased region" description="Polar residues" evidence="7">
    <location>
        <begin position="1025"/>
        <end position="1056"/>
    </location>
</feature>
<dbReference type="Gene3D" id="2.130.10.10">
    <property type="entry name" value="YVTN repeat-like/Quinoprotein amine dehydrogenase"/>
    <property type="match status" value="2"/>
</dbReference>
<feature type="repeat" description="WD" evidence="5">
    <location>
        <begin position="575"/>
        <end position="609"/>
    </location>
</feature>
<dbReference type="GO" id="GO:0005525">
    <property type="term" value="F:GTP binding"/>
    <property type="evidence" value="ECO:0007669"/>
    <property type="project" value="UniProtKB-KW"/>
</dbReference>
<dbReference type="InterPro" id="IPR030386">
    <property type="entry name" value="G_GB1_RHD3_dom"/>
</dbReference>
<name>A0A5C7HPB6_9ROSI</name>
<feature type="repeat" description="WD" evidence="5">
    <location>
        <begin position="535"/>
        <end position="575"/>
    </location>
</feature>
<dbReference type="InterPro" id="IPR001680">
    <property type="entry name" value="WD40_rpt"/>
</dbReference>
<dbReference type="InterPro" id="IPR040324">
    <property type="entry name" value="WDR44/Dgr2"/>
</dbReference>
<feature type="compositionally biased region" description="Polar residues" evidence="7">
    <location>
        <begin position="987"/>
        <end position="999"/>
    </location>
</feature>
<evidence type="ECO:0000313" key="9">
    <source>
        <dbReference type="EMBL" id="TXG58605.1"/>
    </source>
</evidence>
<feature type="compositionally biased region" description="Polar residues" evidence="7">
    <location>
        <begin position="911"/>
        <end position="923"/>
    </location>
</feature>
<keyword evidence="1 5" id="KW-0853">WD repeat</keyword>
<feature type="region of interest" description="Disordered" evidence="7">
    <location>
        <begin position="779"/>
        <end position="861"/>
    </location>
</feature>
<dbReference type="InterPro" id="IPR036322">
    <property type="entry name" value="WD40_repeat_dom_sf"/>
</dbReference>
<dbReference type="PROSITE" id="PS50294">
    <property type="entry name" value="WD_REPEATS_REGION"/>
    <property type="match status" value="3"/>
</dbReference>
<dbReference type="PRINTS" id="PR00320">
    <property type="entry name" value="GPROTEINBRPT"/>
</dbReference>
<dbReference type="Pfam" id="PF00400">
    <property type="entry name" value="WD40"/>
    <property type="match status" value="4"/>
</dbReference>
<dbReference type="PROSITE" id="PS50082">
    <property type="entry name" value="WD_REPEATS_2"/>
    <property type="match status" value="3"/>
</dbReference>
<feature type="region of interest" description="Disordered" evidence="7">
    <location>
        <begin position="876"/>
        <end position="1061"/>
    </location>
</feature>
<protein>
    <recommendedName>
        <fullName evidence="8">GB1/RHD3-type G domain-containing protein</fullName>
    </recommendedName>
</protein>
<dbReference type="EMBL" id="VAHF01000007">
    <property type="protein sequence ID" value="TXG58605.1"/>
    <property type="molecule type" value="Genomic_DNA"/>
</dbReference>
<keyword evidence="2" id="KW-0677">Repeat</keyword>
<evidence type="ECO:0000256" key="2">
    <source>
        <dbReference type="ARBA" id="ARBA00022737"/>
    </source>
</evidence>
<evidence type="ECO:0000256" key="1">
    <source>
        <dbReference type="ARBA" id="ARBA00022574"/>
    </source>
</evidence>
<feature type="compositionally biased region" description="Polar residues" evidence="7">
    <location>
        <begin position="138"/>
        <end position="148"/>
    </location>
</feature>
<evidence type="ECO:0000256" key="7">
    <source>
        <dbReference type="SAM" id="MobiDB-lite"/>
    </source>
</evidence>
<dbReference type="SUPFAM" id="SSF50978">
    <property type="entry name" value="WD40 repeat-like"/>
    <property type="match status" value="1"/>
</dbReference>
<dbReference type="AlphaFoldDB" id="A0A5C7HPB6"/>
<feature type="compositionally biased region" description="Polar residues" evidence="7">
    <location>
        <begin position="1008"/>
        <end position="1018"/>
    </location>
</feature>
<feature type="compositionally biased region" description="Low complexity" evidence="7">
    <location>
        <begin position="876"/>
        <end position="885"/>
    </location>
</feature>
<gene>
    <name evidence="9" type="ORF">EZV62_016434</name>
</gene>
<sequence>MNFDGLDDDDIDDRFFETSDRISSVMPLDLASSGSDEEDEDFEDSRMSFASTMSTVHRHEEFRNFATSTTENGFATMSPDYNIWMAAPGSITERRKRLLQDMGLSKEKDIMSFKRGVSNKFVVNGQTQVTAAAEPVRNNCNGNVNGQVSDEKPKQETTPNSPAQTPPPSSSLLPVVVVRSRSEGDIESLCVDKGRKEEMIGTVSKQRLTRTSSMIHARICPYQDPDRVVAAAAKESGTHRSVPSGAALTSMMSNLGAFFLIKNLDTGKEFIVNEYNEDGMWNRLSDLQTGKQLTMEEFEKSVGFSPVVKELMRRENVSTITEDAHKFSANSYLSKSLRMSKRRGAALLKNIKGVANSMSLRSDKDREHLISPPPLPLPPPEAQQKQSKNSSSNSNEWVKVRQTGKSYKELSALHLCQEIQAHEGSIWTIKFSYDTRYMASAGEDKVIHLWEVQECEVTSMTNEGNMTPLHPSMSPIHPSMCTSPDRTPTGSVEGPPKSPVKKKKGKGNRKGDTIPDYVHVPETVFGLSEKPICSFKGHTADVLDLSWSKSQLLLSSSMDKTVRLWDIDSKTCLKVFTHSDFVTSIQFNPMDDDYFISGSLDAKVRMWSIPDRLVVDWTDLHEMVTAVCYAPDGQAAFIGSHKGICRMYNTQESTLDQENQIEFQSKKKSQAKKITGFQFSPSNPSEVLVTSADSRIRIMEGSEIVQTLRGFRNTSSQISASYSSDGKYVVCASEDFQVYFWKREEHRSSGPAGKKRLINTRSHEHFQCRDVSVAIVWPGTVKGDPPPMPVHSKRHSKRNGSHSQPSSANGSPTRDEGIIGFSKRLLPPLPKKNNKTERASTPSEEDLAQISRSNSGIGDSFGSNFSSIRYGDSPSISAADANSSSIRHDDSPSILAASSPNSALIRHDDSPSISAATRPNSASIRHDDSPPISAATRSNSASVRHDDSPSISAATGPNSASVRHDDSPSISASTCPNSASVRHGDSPTISASTGSNSASVRHGDSPSILASTGSNSASVRHGDSPSISTATGPNSTSVRNGDSPSISAATGPNSASIRHGGDSSFSSFASSWSLFDGGNQTNQTTVQTTAWGLVIVTATVGGQIRSYQNFGLPRRMGHKGSLF</sequence>
<feature type="compositionally biased region" description="Polar residues" evidence="7">
    <location>
        <begin position="480"/>
        <end position="490"/>
    </location>
</feature>
<comment type="caution">
    <text evidence="9">The sequence shown here is derived from an EMBL/GenBank/DDBJ whole genome shotgun (WGS) entry which is preliminary data.</text>
</comment>
<organism evidence="9 10">
    <name type="scientific">Acer yangbiense</name>
    <dbReference type="NCBI Taxonomy" id="1000413"/>
    <lineage>
        <taxon>Eukaryota</taxon>
        <taxon>Viridiplantae</taxon>
        <taxon>Streptophyta</taxon>
        <taxon>Embryophyta</taxon>
        <taxon>Tracheophyta</taxon>
        <taxon>Spermatophyta</taxon>
        <taxon>Magnoliopsida</taxon>
        <taxon>eudicotyledons</taxon>
        <taxon>Gunneridae</taxon>
        <taxon>Pentapetalae</taxon>
        <taxon>rosids</taxon>
        <taxon>malvids</taxon>
        <taxon>Sapindales</taxon>
        <taxon>Sapindaceae</taxon>
        <taxon>Hippocastanoideae</taxon>
        <taxon>Acereae</taxon>
        <taxon>Acer</taxon>
    </lineage>
</organism>
<reference evidence="10" key="1">
    <citation type="journal article" date="2019" name="Gigascience">
        <title>De novo genome assembly of the endangered Acer yangbiense, a plant species with extremely small populations endemic to Yunnan Province, China.</title>
        <authorList>
            <person name="Yang J."/>
            <person name="Wariss H.M."/>
            <person name="Tao L."/>
            <person name="Zhang R."/>
            <person name="Yun Q."/>
            <person name="Hollingsworth P."/>
            <person name="Dao Z."/>
            <person name="Luo G."/>
            <person name="Guo H."/>
            <person name="Ma Y."/>
            <person name="Sun W."/>
        </authorList>
    </citation>
    <scope>NUCLEOTIDE SEQUENCE [LARGE SCALE GENOMIC DNA]</scope>
    <source>
        <strain evidence="10">cv. Malutang</strain>
    </source>
</reference>
<feature type="compositionally biased region" description="Low complexity" evidence="7">
    <location>
        <begin position="383"/>
        <end position="395"/>
    </location>
</feature>
<comment type="similarity">
    <text evidence="6">Belongs to the TRAFAC class dynamin-like GTPase superfamily. GB1/RHD3 GTPase family.</text>
</comment>
<keyword evidence="10" id="KW-1185">Reference proteome</keyword>
<dbReference type="Proteomes" id="UP000323000">
    <property type="component" value="Chromosome 7"/>
</dbReference>
<feature type="region of interest" description="Disordered" evidence="7">
    <location>
        <begin position="476"/>
        <end position="513"/>
    </location>
</feature>
<evidence type="ECO:0000256" key="4">
    <source>
        <dbReference type="ARBA" id="ARBA00023134"/>
    </source>
</evidence>
<accession>A0A5C7HPB6</accession>